<evidence type="ECO:0000313" key="1">
    <source>
        <dbReference type="EMBL" id="KAH3691337.1"/>
    </source>
</evidence>
<protein>
    <submittedName>
        <fullName evidence="1">Uncharacterized protein</fullName>
    </submittedName>
</protein>
<comment type="caution">
    <text evidence="1">The sequence shown here is derived from an EMBL/GenBank/DDBJ whole genome shotgun (WGS) entry which is preliminary data.</text>
</comment>
<proteinExistence type="predicted"/>
<accession>A0A9D3Y1M8</accession>
<evidence type="ECO:0000313" key="2">
    <source>
        <dbReference type="Proteomes" id="UP000828390"/>
    </source>
</evidence>
<dbReference type="Proteomes" id="UP000828390">
    <property type="component" value="Unassembled WGS sequence"/>
</dbReference>
<dbReference type="AlphaFoldDB" id="A0A9D3Y1M8"/>
<reference evidence="1" key="1">
    <citation type="journal article" date="2019" name="bioRxiv">
        <title>The Genome of the Zebra Mussel, Dreissena polymorpha: A Resource for Invasive Species Research.</title>
        <authorList>
            <person name="McCartney M.A."/>
            <person name="Auch B."/>
            <person name="Kono T."/>
            <person name="Mallez S."/>
            <person name="Zhang Y."/>
            <person name="Obille A."/>
            <person name="Becker A."/>
            <person name="Abrahante J.E."/>
            <person name="Garbe J."/>
            <person name="Badalamenti J.P."/>
            <person name="Herman A."/>
            <person name="Mangelson H."/>
            <person name="Liachko I."/>
            <person name="Sullivan S."/>
            <person name="Sone E.D."/>
            <person name="Koren S."/>
            <person name="Silverstein K.A.T."/>
            <person name="Beckman K.B."/>
            <person name="Gohl D.M."/>
        </authorList>
    </citation>
    <scope>NUCLEOTIDE SEQUENCE</scope>
    <source>
        <strain evidence="1">Duluth1</strain>
        <tissue evidence="1">Whole animal</tissue>
    </source>
</reference>
<reference evidence="1" key="2">
    <citation type="submission" date="2020-11" db="EMBL/GenBank/DDBJ databases">
        <authorList>
            <person name="McCartney M.A."/>
            <person name="Auch B."/>
            <person name="Kono T."/>
            <person name="Mallez S."/>
            <person name="Becker A."/>
            <person name="Gohl D.M."/>
            <person name="Silverstein K.A.T."/>
            <person name="Koren S."/>
            <person name="Bechman K.B."/>
            <person name="Herman A."/>
            <person name="Abrahante J.E."/>
            <person name="Garbe J."/>
        </authorList>
    </citation>
    <scope>NUCLEOTIDE SEQUENCE</scope>
    <source>
        <strain evidence="1">Duluth1</strain>
        <tissue evidence="1">Whole animal</tissue>
    </source>
</reference>
<organism evidence="1 2">
    <name type="scientific">Dreissena polymorpha</name>
    <name type="common">Zebra mussel</name>
    <name type="synonym">Mytilus polymorpha</name>
    <dbReference type="NCBI Taxonomy" id="45954"/>
    <lineage>
        <taxon>Eukaryota</taxon>
        <taxon>Metazoa</taxon>
        <taxon>Spiralia</taxon>
        <taxon>Lophotrochozoa</taxon>
        <taxon>Mollusca</taxon>
        <taxon>Bivalvia</taxon>
        <taxon>Autobranchia</taxon>
        <taxon>Heteroconchia</taxon>
        <taxon>Euheterodonta</taxon>
        <taxon>Imparidentia</taxon>
        <taxon>Neoheterodontei</taxon>
        <taxon>Myida</taxon>
        <taxon>Dreissenoidea</taxon>
        <taxon>Dreissenidae</taxon>
        <taxon>Dreissena</taxon>
    </lineage>
</organism>
<name>A0A9D3Y1M8_DREPO</name>
<dbReference type="EMBL" id="JAIWYP010000038">
    <property type="protein sequence ID" value="KAH3691337.1"/>
    <property type="molecule type" value="Genomic_DNA"/>
</dbReference>
<keyword evidence="2" id="KW-1185">Reference proteome</keyword>
<sequence length="145" mass="16753">MALPFLPAGHITETFHQLQARANPVQLTQLVDYVNRQWINNAIFRVEDWSVFRRSIRTNNDVEGWHHRLNSQAHYGAVPFYVLVPALRKEADMVDISVQSSDLEREQRSSTVNARLEEYWTKYSNGEVSTSTFLKAVSHLYGTSE</sequence>
<gene>
    <name evidence="1" type="ORF">DPMN_190893</name>
</gene>